<dbReference type="Pfam" id="PF00072">
    <property type="entry name" value="Response_reg"/>
    <property type="match status" value="1"/>
</dbReference>
<dbReference type="InterPro" id="IPR039420">
    <property type="entry name" value="WalR-like"/>
</dbReference>
<evidence type="ECO:0000256" key="2">
    <source>
        <dbReference type="ARBA" id="ARBA00023012"/>
    </source>
</evidence>
<dbReference type="RefSeq" id="WP_088860243.1">
    <property type="nucleotide sequence ID" value="NZ_CP022115.1"/>
</dbReference>
<evidence type="ECO:0000313" key="11">
    <source>
        <dbReference type="Proteomes" id="UP000197424"/>
    </source>
</evidence>
<reference evidence="11" key="1">
    <citation type="submission" date="2017-06" db="EMBL/GenBank/DDBJ databases">
        <title>Whole genome sequence of Laribacter hongkongensis LHGZ1.</title>
        <authorList>
            <person name="Chen D."/>
            <person name="Wu H."/>
            <person name="Chen J."/>
        </authorList>
    </citation>
    <scope>NUCLEOTIDE SEQUENCE [LARGE SCALE GENOMIC DNA]</scope>
    <source>
        <strain evidence="11">LHGZ1</strain>
    </source>
</reference>
<dbReference type="InterPro" id="IPR001789">
    <property type="entry name" value="Sig_transdc_resp-reg_receiver"/>
</dbReference>
<dbReference type="EMBL" id="CP022115">
    <property type="protein sequence ID" value="ASJ23695.1"/>
    <property type="molecule type" value="Genomic_DNA"/>
</dbReference>
<keyword evidence="4 7" id="KW-0238">DNA-binding</keyword>
<dbReference type="CDD" id="cd17574">
    <property type="entry name" value="REC_OmpR"/>
    <property type="match status" value="1"/>
</dbReference>
<feature type="DNA-binding region" description="OmpR/PhoB-type" evidence="7">
    <location>
        <begin position="128"/>
        <end position="228"/>
    </location>
</feature>
<organism evidence="10 11">
    <name type="scientific">Laribacter hongkongensis</name>
    <dbReference type="NCBI Taxonomy" id="168471"/>
    <lineage>
        <taxon>Bacteria</taxon>
        <taxon>Pseudomonadati</taxon>
        <taxon>Pseudomonadota</taxon>
        <taxon>Betaproteobacteria</taxon>
        <taxon>Neisseriales</taxon>
        <taxon>Aquaspirillaceae</taxon>
        <taxon>Laribacter</taxon>
    </lineage>
</organism>
<dbReference type="SMART" id="SM00448">
    <property type="entry name" value="REC"/>
    <property type="match status" value="1"/>
</dbReference>
<dbReference type="Gene3D" id="3.40.50.2300">
    <property type="match status" value="1"/>
</dbReference>
<dbReference type="AlphaFoldDB" id="A0A248LGS6"/>
<evidence type="ECO:0000259" key="8">
    <source>
        <dbReference type="PROSITE" id="PS50110"/>
    </source>
</evidence>
<dbReference type="PROSITE" id="PS51755">
    <property type="entry name" value="OMPR_PHOB"/>
    <property type="match status" value="1"/>
</dbReference>
<dbReference type="OrthoDB" id="8812574at2"/>
<dbReference type="SMART" id="SM00862">
    <property type="entry name" value="Trans_reg_C"/>
    <property type="match status" value="1"/>
</dbReference>
<keyword evidence="2" id="KW-0902">Two-component regulatory system</keyword>
<dbReference type="SUPFAM" id="SSF46894">
    <property type="entry name" value="C-terminal effector domain of the bipartite response regulators"/>
    <property type="match status" value="1"/>
</dbReference>
<dbReference type="GO" id="GO:0000156">
    <property type="term" value="F:phosphorelay response regulator activity"/>
    <property type="evidence" value="ECO:0007669"/>
    <property type="project" value="TreeGrafter"/>
</dbReference>
<dbReference type="Gene3D" id="1.10.10.10">
    <property type="entry name" value="Winged helix-like DNA-binding domain superfamily/Winged helix DNA-binding domain"/>
    <property type="match status" value="1"/>
</dbReference>
<evidence type="ECO:0000256" key="1">
    <source>
        <dbReference type="ARBA" id="ARBA00022553"/>
    </source>
</evidence>
<keyword evidence="3" id="KW-0805">Transcription regulation</keyword>
<keyword evidence="5" id="KW-0804">Transcription</keyword>
<dbReference type="PROSITE" id="PS50110">
    <property type="entry name" value="RESPONSE_REGULATORY"/>
    <property type="match status" value="1"/>
</dbReference>
<evidence type="ECO:0000313" key="10">
    <source>
        <dbReference type="EMBL" id="ASJ23695.1"/>
    </source>
</evidence>
<evidence type="ECO:0000256" key="4">
    <source>
        <dbReference type="ARBA" id="ARBA00023125"/>
    </source>
</evidence>
<feature type="modified residue" description="4-aspartylphosphate" evidence="6">
    <location>
        <position position="58"/>
    </location>
</feature>
<name>A0A248LGS6_9NEIS</name>
<dbReference type="SUPFAM" id="SSF52172">
    <property type="entry name" value="CheY-like"/>
    <property type="match status" value="1"/>
</dbReference>
<sequence>MPESYRFFRIAVVEDEPTLRDDMADFLSSYGHFVSASPSAEAFWRQHAGNLPDLVILDLGLPGSDGLTLAAQLRELPQPPCILMVTARSQREQRLEGYAAGADVYLVKPVDYQELAALIQRQCERRQTPARTQLRWQLKPQSWLLVTPEGEEIQLSVSETLLLQEMARQTGIPVGHAQLIRAIGHQPDYFDPRRLATQIHRLRDKPLRQCGKTLPIESVYARGYALTEPLHIDGEHLPPPPAARDR</sequence>
<dbReference type="GO" id="GO:0032993">
    <property type="term" value="C:protein-DNA complex"/>
    <property type="evidence" value="ECO:0007669"/>
    <property type="project" value="TreeGrafter"/>
</dbReference>
<evidence type="ECO:0000256" key="6">
    <source>
        <dbReference type="PROSITE-ProRule" id="PRU00169"/>
    </source>
</evidence>
<dbReference type="InterPro" id="IPR036388">
    <property type="entry name" value="WH-like_DNA-bd_sf"/>
</dbReference>
<dbReference type="InterPro" id="IPR011006">
    <property type="entry name" value="CheY-like_superfamily"/>
</dbReference>
<evidence type="ECO:0000256" key="3">
    <source>
        <dbReference type="ARBA" id="ARBA00023015"/>
    </source>
</evidence>
<dbReference type="InterPro" id="IPR016032">
    <property type="entry name" value="Sig_transdc_resp-reg_C-effctor"/>
</dbReference>
<proteinExistence type="predicted"/>
<dbReference type="InterPro" id="IPR001867">
    <property type="entry name" value="OmpR/PhoB-type_DNA-bd"/>
</dbReference>
<dbReference type="GO" id="GO:0000976">
    <property type="term" value="F:transcription cis-regulatory region binding"/>
    <property type="evidence" value="ECO:0007669"/>
    <property type="project" value="TreeGrafter"/>
</dbReference>
<dbReference type="CDD" id="cd00383">
    <property type="entry name" value="trans_reg_C"/>
    <property type="match status" value="1"/>
</dbReference>
<feature type="domain" description="Response regulatory" evidence="8">
    <location>
        <begin position="9"/>
        <end position="123"/>
    </location>
</feature>
<dbReference type="Proteomes" id="UP000197424">
    <property type="component" value="Chromosome"/>
</dbReference>
<dbReference type="GO" id="GO:0006355">
    <property type="term" value="P:regulation of DNA-templated transcription"/>
    <property type="evidence" value="ECO:0007669"/>
    <property type="project" value="InterPro"/>
</dbReference>
<feature type="domain" description="OmpR/PhoB-type" evidence="9">
    <location>
        <begin position="128"/>
        <end position="228"/>
    </location>
</feature>
<evidence type="ECO:0000259" key="9">
    <source>
        <dbReference type="PROSITE" id="PS51755"/>
    </source>
</evidence>
<evidence type="ECO:0000256" key="5">
    <source>
        <dbReference type="ARBA" id="ARBA00023163"/>
    </source>
</evidence>
<dbReference type="PANTHER" id="PTHR48111:SF1">
    <property type="entry name" value="TWO-COMPONENT RESPONSE REGULATOR ORR33"/>
    <property type="match status" value="1"/>
</dbReference>
<keyword evidence="1 6" id="KW-0597">Phosphoprotein</keyword>
<protein>
    <submittedName>
        <fullName evidence="10">DNA-binding response regulator in two-component regulatory system with ArcB or CpxA</fullName>
    </submittedName>
</protein>
<dbReference type="Pfam" id="PF00486">
    <property type="entry name" value="Trans_reg_C"/>
    <property type="match status" value="1"/>
</dbReference>
<gene>
    <name evidence="10" type="primary">cpxA</name>
    <name evidence="10" type="ORF">LHGZ1_0864</name>
</gene>
<dbReference type="PANTHER" id="PTHR48111">
    <property type="entry name" value="REGULATOR OF RPOS"/>
    <property type="match status" value="1"/>
</dbReference>
<evidence type="ECO:0000256" key="7">
    <source>
        <dbReference type="PROSITE-ProRule" id="PRU01091"/>
    </source>
</evidence>
<accession>A0A248LGS6</accession>
<dbReference type="GO" id="GO:0005829">
    <property type="term" value="C:cytosol"/>
    <property type="evidence" value="ECO:0007669"/>
    <property type="project" value="TreeGrafter"/>
</dbReference>